<feature type="transmembrane region" description="Helical" evidence="1">
    <location>
        <begin position="60"/>
        <end position="89"/>
    </location>
</feature>
<name>A0A323TQW6_9BACI</name>
<feature type="transmembrane region" description="Helical" evidence="1">
    <location>
        <begin position="24"/>
        <end position="48"/>
    </location>
</feature>
<dbReference type="Proteomes" id="UP000248214">
    <property type="component" value="Unassembled WGS sequence"/>
</dbReference>
<comment type="caution">
    <text evidence="2">The sequence shown here is derived from an EMBL/GenBank/DDBJ whole genome shotgun (WGS) entry which is preliminary data.</text>
</comment>
<keyword evidence="1" id="KW-0812">Transmembrane</keyword>
<proteinExistence type="predicted"/>
<dbReference type="AlphaFoldDB" id="A0A323TQW6"/>
<evidence type="ECO:0000256" key="1">
    <source>
        <dbReference type="SAM" id="Phobius"/>
    </source>
</evidence>
<reference evidence="2 3" key="1">
    <citation type="submission" date="2017-10" db="EMBL/GenBank/DDBJ databases">
        <title>Bacillus sp. nov., a halophilic bacterium isolated from a Keqin Lake.</title>
        <authorList>
            <person name="Wang H."/>
        </authorList>
    </citation>
    <scope>NUCLEOTIDE SEQUENCE [LARGE SCALE GENOMIC DNA]</scope>
    <source>
        <strain evidence="2 3">KQ-12</strain>
    </source>
</reference>
<dbReference type="EMBL" id="PDOD01000006">
    <property type="protein sequence ID" value="PYZ91715.1"/>
    <property type="molecule type" value="Genomic_DNA"/>
</dbReference>
<gene>
    <name evidence="2" type="ORF">CR194_19010</name>
</gene>
<evidence type="ECO:0000313" key="2">
    <source>
        <dbReference type="EMBL" id="PYZ91715.1"/>
    </source>
</evidence>
<accession>A0A323TQW6</accession>
<organism evidence="2 3">
    <name type="scientific">Salipaludibacillus keqinensis</name>
    <dbReference type="NCBI Taxonomy" id="2045207"/>
    <lineage>
        <taxon>Bacteria</taxon>
        <taxon>Bacillati</taxon>
        <taxon>Bacillota</taxon>
        <taxon>Bacilli</taxon>
        <taxon>Bacillales</taxon>
        <taxon>Bacillaceae</taxon>
    </lineage>
</organism>
<feature type="transmembrane region" description="Helical" evidence="1">
    <location>
        <begin position="126"/>
        <end position="146"/>
    </location>
</feature>
<keyword evidence="3" id="KW-1185">Reference proteome</keyword>
<keyword evidence="1" id="KW-1133">Transmembrane helix</keyword>
<protein>
    <recommendedName>
        <fullName evidence="4">Yip1 domain-containing protein</fullName>
    </recommendedName>
</protein>
<evidence type="ECO:0000313" key="3">
    <source>
        <dbReference type="Proteomes" id="UP000248214"/>
    </source>
</evidence>
<feature type="transmembrane region" description="Helical" evidence="1">
    <location>
        <begin position="158"/>
        <end position="176"/>
    </location>
</feature>
<evidence type="ECO:0008006" key="4">
    <source>
        <dbReference type="Google" id="ProtNLM"/>
    </source>
</evidence>
<dbReference type="RefSeq" id="WP_110612030.1">
    <property type="nucleotide sequence ID" value="NZ_PDOD01000006.1"/>
</dbReference>
<sequence>MIGKMITLHAPAFEAFLGTPKSKLYIRLIIICLGVVYGLAGIAANAVFIASFESALLRSVIVPIIFILFGLFSVWLTKIGLTVLLWAGAKGFGGPGKIKDLNQTTTIALIPGVMAIPVLTGMNTSWFMMGALVIGVSWMFFICVRIHEVTQGFVRWKAYAAVFAVFVFFASVYYIVMPTSIIT</sequence>
<keyword evidence="1" id="KW-0472">Membrane</keyword>
<dbReference type="OrthoDB" id="2427220at2"/>